<dbReference type="PROSITE" id="PS50195">
    <property type="entry name" value="PX"/>
    <property type="match status" value="1"/>
</dbReference>
<feature type="compositionally biased region" description="Polar residues" evidence="2">
    <location>
        <begin position="621"/>
        <end position="635"/>
    </location>
</feature>
<dbReference type="HOGENOM" id="CLU_002131_1_0_1"/>
<dbReference type="AlphaFoldDB" id="G4TMR3"/>
<feature type="compositionally biased region" description="Polar residues" evidence="2">
    <location>
        <begin position="752"/>
        <end position="761"/>
    </location>
</feature>
<dbReference type="Pfam" id="PF00615">
    <property type="entry name" value="RGS"/>
    <property type="match status" value="1"/>
</dbReference>
<evidence type="ECO:0000313" key="7">
    <source>
        <dbReference type="EMBL" id="CCA72604.1"/>
    </source>
</evidence>
<feature type="compositionally biased region" description="Acidic residues" evidence="2">
    <location>
        <begin position="784"/>
        <end position="799"/>
    </location>
</feature>
<gene>
    <name evidence="7" type="ORF">PIIN_06541</name>
</gene>
<dbReference type="STRING" id="1109443.G4TMR3"/>
<evidence type="ECO:0000313" key="8">
    <source>
        <dbReference type="Proteomes" id="UP000007148"/>
    </source>
</evidence>
<dbReference type="InterPro" id="IPR016137">
    <property type="entry name" value="RGS"/>
</dbReference>
<organism evidence="7 8">
    <name type="scientific">Serendipita indica (strain DSM 11827)</name>
    <name type="common">Root endophyte fungus</name>
    <name type="synonym">Piriformospora indica</name>
    <dbReference type="NCBI Taxonomy" id="1109443"/>
    <lineage>
        <taxon>Eukaryota</taxon>
        <taxon>Fungi</taxon>
        <taxon>Dikarya</taxon>
        <taxon>Basidiomycota</taxon>
        <taxon>Agaricomycotina</taxon>
        <taxon>Agaricomycetes</taxon>
        <taxon>Sebacinales</taxon>
        <taxon>Serendipitaceae</taxon>
        <taxon>Serendipita</taxon>
    </lineage>
</organism>
<feature type="domain" description="RGS" evidence="4">
    <location>
        <begin position="454"/>
        <end position="538"/>
    </location>
</feature>
<accession>G4TMR3</accession>
<evidence type="ECO:0000256" key="1">
    <source>
        <dbReference type="ARBA" id="ARBA00010883"/>
    </source>
</evidence>
<comment type="similarity">
    <text evidence="1">Belongs to the sorting nexin family.</text>
</comment>
<dbReference type="OMA" id="AMYVVEV"/>
<evidence type="ECO:0000259" key="4">
    <source>
        <dbReference type="PROSITE" id="PS50132"/>
    </source>
</evidence>
<dbReference type="PANTHER" id="PTHR22775">
    <property type="entry name" value="SORTING NEXIN"/>
    <property type="match status" value="1"/>
</dbReference>
<dbReference type="GO" id="GO:0035091">
    <property type="term" value="F:phosphatidylinositol binding"/>
    <property type="evidence" value="ECO:0007669"/>
    <property type="project" value="InterPro"/>
</dbReference>
<dbReference type="InterPro" id="IPR013937">
    <property type="entry name" value="Sorting_nexin_C"/>
</dbReference>
<dbReference type="InterPro" id="IPR036871">
    <property type="entry name" value="PX_dom_sf"/>
</dbReference>
<dbReference type="FunCoup" id="G4TMR3">
    <property type="interactions" value="364"/>
</dbReference>
<evidence type="ECO:0000259" key="6">
    <source>
        <dbReference type="PROSITE" id="PS51207"/>
    </source>
</evidence>
<dbReference type="SUPFAM" id="SSF64268">
    <property type="entry name" value="PX domain"/>
    <property type="match status" value="1"/>
</dbReference>
<evidence type="ECO:0000256" key="3">
    <source>
        <dbReference type="SAM" id="Phobius"/>
    </source>
</evidence>
<feature type="region of interest" description="Disordered" evidence="2">
    <location>
        <begin position="330"/>
        <end position="350"/>
    </location>
</feature>
<reference evidence="7 8" key="1">
    <citation type="journal article" date="2011" name="PLoS Pathog.">
        <title>Endophytic Life Strategies Decoded by Genome and Transcriptome Analyses of the Mutualistic Root Symbiont Piriformospora indica.</title>
        <authorList>
            <person name="Zuccaro A."/>
            <person name="Lahrmann U."/>
            <person name="Guldener U."/>
            <person name="Langen G."/>
            <person name="Pfiffi S."/>
            <person name="Biedenkopf D."/>
            <person name="Wong P."/>
            <person name="Samans B."/>
            <person name="Grimm C."/>
            <person name="Basiewicz M."/>
            <person name="Murat C."/>
            <person name="Martin F."/>
            <person name="Kogel K.H."/>
        </authorList>
    </citation>
    <scope>NUCLEOTIDE SEQUENCE [LARGE SCALE GENOMIC DNA]</scope>
    <source>
        <strain evidence="7 8">DSM 11827</strain>
    </source>
</reference>
<dbReference type="InterPro" id="IPR044926">
    <property type="entry name" value="RGS_subdomain_2"/>
</dbReference>
<sequence length="1263" mass="140970">MASSSYRQWFTTQHVLVGLVAAAVIFPAISHSIRVLSSPVTLFFLSPFIVLSVLLAFVASNVGLGLVLDAYRDSSAVRAPTRLRAAARPLAFTTPAAWQAVLIRSQWSAKGPLDLPPLIPQHQTLSSSINQVINLIVRDFVLVWYQQISSSPTFPGAVSKTIHAALDNILHRLTRIDLPTLIVNRILPRVTAHIEQFRQSEMAVRGAGLERHLTQSDELDMLLASRYAAHEPTNRLHPAVSNLSTMSTKQTEEAHLRSIVDGILPLILPEKEANSKAVHIVAREVVSCIVLWEVMELLSDPDVWNRAIDEAAGAAIRQQKLISKVRSILDTEPTGPQPSSPPASQTEHINSRTGIRHFESFLKSISRTDSLLDARRLKNDITNEIRKTRLLLANHENEELINGEKTEDIVAYLDRLYTAKKKVEKRIELLGGAADDSRQSVMMDSPSVSQARHSLREILANPNALSYFMEFMDRRNRSSMVQFWLHVESFKNPLESVESGDESGDEGALKAPGISSVSGTVKDDIKGIYEMYFANPIPGSPLVKIINPRRVARIREFAEPNGTPTLPQERRVRRSVLLAQRQVEKEMDEDFSDFERSDLWFRAVHDMEPKRSSAPLPPAQGQKSPEIPTSSPIQELVTSPVSILRSKPKSAHRPTFLVPAPGIRRAETAPVLSGGTEEPDELPHLRASKTPTNLDLLFGATEAGSQDDRSPLFAEKPITEEEEQSQRMEAIQAALTDIIADERRQSERPLSMASSDGTLNQLGALERTSVEDEQPGRRKRMFDDVDDHDEEEEADEEEESSRANASFEPALPGDLQLSYDIAKLTEKILKLQSQETILETLIRKAELTGDGQELRLLNKSKSAMGRELRALTFQRAQYEEQEAENRLVPDRTRVAIRNTSSTEEDGKSVTRYLIEVQQLAVDGTFASGWIVARRYNEFFAMHQRLKEKYVAVRALEFPGKRLVTSMSNSFVDSRRVGLEKYMQHLISIRLVCESEELRAFLSRKSPMVASQPVTNVKTSVFSDGGIVRTMYRSVTESIDDIFFGPSMLDVMIQRLSRQVADFAGIAGPGVNDEDLIAQAIASSKDAPEITLSKLPGDLKPLEGESAVSSFTAPICDLILAVFELDKKNNWLRRQAIVIILQQVLGGTIERKLREVVKGNTDEAHLLQYIGHFNQALWPGGKLKPPGIPRTKDEKTKTRDEANRKLTTLMPDLAANMIGRSNARRGARRMFAVLQNKRLNQHLVYTVFDEVIAALFPEAVFSPS</sequence>
<dbReference type="SUPFAM" id="SSF48097">
    <property type="entry name" value="Regulator of G-protein signaling, RGS"/>
    <property type="match status" value="1"/>
</dbReference>
<keyword evidence="3" id="KW-0472">Membrane</keyword>
<feature type="region of interest" description="Disordered" evidence="2">
    <location>
        <begin position="643"/>
        <end position="662"/>
    </location>
</feature>
<feature type="transmembrane region" description="Helical" evidence="3">
    <location>
        <begin position="42"/>
        <end position="68"/>
    </location>
</feature>
<dbReference type="InParanoid" id="G4TMR3"/>
<dbReference type="SMART" id="SM00312">
    <property type="entry name" value="PX"/>
    <property type="match status" value="1"/>
</dbReference>
<dbReference type="Gene3D" id="3.30.1520.10">
    <property type="entry name" value="Phox-like domain"/>
    <property type="match status" value="1"/>
</dbReference>
<keyword evidence="8" id="KW-1185">Reference proteome</keyword>
<feature type="region of interest" description="Disordered" evidence="2">
    <location>
        <begin position="745"/>
        <end position="810"/>
    </location>
</feature>
<evidence type="ECO:0000256" key="2">
    <source>
        <dbReference type="SAM" id="MobiDB-lite"/>
    </source>
</evidence>
<dbReference type="Pfam" id="PF00787">
    <property type="entry name" value="PX"/>
    <property type="match status" value="1"/>
</dbReference>
<keyword evidence="3" id="KW-1133">Transmembrane helix</keyword>
<dbReference type="SMART" id="SM00313">
    <property type="entry name" value="PXA"/>
    <property type="match status" value="1"/>
</dbReference>
<name>G4TMR3_SERID</name>
<dbReference type="InterPro" id="IPR036305">
    <property type="entry name" value="RGS_sf"/>
</dbReference>
<feature type="domain" description="PX" evidence="5">
    <location>
        <begin position="890"/>
        <end position="1008"/>
    </location>
</feature>
<keyword evidence="3" id="KW-0812">Transmembrane</keyword>
<proteinExistence type="inferred from homology"/>
<protein>
    <submittedName>
        <fullName evidence="7">Related to intermediate filament protein MDM1</fullName>
    </submittedName>
</protein>
<dbReference type="InterPro" id="IPR001683">
    <property type="entry name" value="PX_dom"/>
</dbReference>
<dbReference type="eggNOG" id="KOG2101">
    <property type="taxonomic scope" value="Eukaryota"/>
</dbReference>
<evidence type="ECO:0000259" key="5">
    <source>
        <dbReference type="PROSITE" id="PS50195"/>
    </source>
</evidence>
<dbReference type="Pfam" id="PF02194">
    <property type="entry name" value="PXA"/>
    <property type="match status" value="1"/>
</dbReference>
<dbReference type="InterPro" id="IPR003114">
    <property type="entry name" value="Phox_assoc"/>
</dbReference>
<dbReference type="OrthoDB" id="120967at2759"/>
<dbReference type="PROSITE" id="PS51207">
    <property type="entry name" value="PXA"/>
    <property type="match status" value="1"/>
</dbReference>
<dbReference type="Proteomes" id="UP000007148">
    <property type="component" value="Unassembled WGS sequence"/>
</dbReference>
<dbReference type="PANTHER" id="PTHR22775:SF3">
    <property type="entry name" value="SORTING NEXIN-13"/>
    <property type="match status" value="1"/>
</dbReference>
<dbReference type="PROSITE" id="PS50132">
    <property type="entry name" value="RGS"/>
    <property type="match status" value="1"/>
</dbReference>
<feature type="region of interest" description="Disordered" evidence="2">
    <location>
        <begin position="495"/>
        <end position="516"/>
    </location>
</feature>
<dbReference type="SMART" id="SM00315">
    <property type="entry name" value="RGS"/>
    <property type="match status" value="1"/>
</dbReference>
<comment type="caution">
    <text evidence="7">The sequence shown here is derived from an EMBL/GenBank/DDBJ whole genome shotgun (WGS) entry which is preliminary data.</text>
</comment>
<dbReference type="EMBL" id="CAFZ01000173">
    <property type="protein sequence ID" value="CCA72604.1"/>
    <property type="molecule type" value="Genomic_DNA"/>
</dbReference>
<feature type="domain" description="PXA" evidence="6">
    <location>
        <begin position="122"/>
        <end position="312"/>
    </location>
</feature>
<dbReference type="Gene3D" id="1.10.167.10">
    <property type="entry name" value="Regulator of G-protein Signalling 4, domain 2"/>
    <property type="match status" value="1"/>
</dbReference>
<feature type="region of interest" description="Disordered" evidence="2">
    <location>
        <begin position="609"/>
        <end position="635"/>
    </location>
</feature>
<dbReference type="Pfam" id="PF08628">
    <property type="entry name" value="Nexin_C"/>
    <property type="match status" value="1"/>
</dbReference>
<feature type="transmembrane region" description="Helical" evidence="3">
    <location>
        <begin position="12"/>
        <end position="30"/>
    </location>
</feature>